<dbReference type="Proteomes" id="UP000292702">
    <property type="component" value="Unassembled WGS sequence"/>
</dbReference>
<dbReference type="NCBIfam" id="TIGR00308">
    <property type="entry name" value="TRM1"/>
    <property type="match status" value="1"/>
</dbReference>
<evidence type="ECO:0000256" key="4">
    <source>
        <dbReference type="ARBA" id="ARBA00022691"/>
    </source>
</evidence>
<dbReference type="CDD" id="cd02440">
    <property type="entry name" value="AdoMet_MTases"/>
    <property type="match status" value="1"/>
</dbReference>
<comment type="catalytic activity">
    <reaction evidence="8 9">
        <text>guanosine(26) in tRNA + 2 S-adenosyl-L-methionine = N(2)-dimethylguanosine(26) in tRNA + 2 S-adenosyl-L-homocysteine + 2 H(+)</text>
        <dbReference type="Rhea" id="RHEA:43140"/>
        <dbReference type="Rhea" id="RHEA-COMP:10359"/>
        <dbReference type="Rhea" id="RHEA-COMP:10360"/>
        <dbReference type="ChEBI" id="CHEBI:15378"/>
        <dbReference type="ChEBI" id="CHEBI:57856"/>
        <dbReference type="ChEBI" id="CHEBI:59789"/>
        <dbReference type="ChEBI" id="CHEBI:74269"/>
        <dbReference type="ChEBI" id="CHEBI:74513"/>
        <dbReference type="EC" id="2.1.1.216"/>
    </reaction>
</comment>
<sequence length="584" mass="63645">MTSTAEELKPQIIVPEGFKLHTENSASILLPDDNQAFLNPVQEFNRDLSVASIRTWADYANAEKKKKWEEKQAKKAQKGGDGGKAKRQKIDTEGKTAAGPSEASPAENSAIEAEASTSTAQPVSQPEYHPQKFVALEALSATGLRSIRYAHEIPQLKYIIANDLSPEAVATMRRNVDMNGLGERTEGTGDPDKKKTIPAKVKVNEGDACSLMFNHRAEKERVDVVDLDPYGTAAPFIDAAVQCLRDGGLLCVTCTDLPVLATNNFPEKCFSNYGSVPVKAEYCHEAALRIVLHSLSTAAARYGRYITPLLSLSIDFYVRLFVRVSTGANEVKRAISKTSVYYICTNCQSWYDQPMGKLTETTHANGNVNINVKTAVGPTVTSGKCPECTGNLRVAGPMWSGPLHDPDYVSQVLQHVEENKDKYGTSTRMIGMLTMAKEEINYPFYFTPSQVAGNFHCIAPSLADVASALLNAGHNVSRSHACAGSLKTDAPRRDLHDVYRTWIKTHPVKMTKIAEGTPAHTLITTEARTEANFKHHPNSVTAASKVNLVRYPPNPTPYWGPGKRAGGGGSGASGTKRKREGEEH</sequence>
<comment type="caution">
    <text evidence="11">The sequence shown here is derived from an EMBL/GenBank/DDBJ whole genome shotgun (WGS) entry which is preliminary data.</text>
</comment>
<keyword evidence="2 9" id="KW-0489">Methyltransferase</keyword>
<dbReference type="AlphaFoldDB" id="A0A4R0RX05"/>
<dbReference type="GO" id="GO:0005634">
    <property type="term" value="C:nucleus"/>
    <property type="evidence" value="ECO:0007669"/>
    <property type="project" value="TreeGrafter"/>
</dbReference>
<evidence type="ECO:0000256" key="8">
    <source>
        <dbReference type="ARBA" id="ARBA00051897"/>
    </source>
</evidence>
<gene>
    <name evidence="11" type="primary">TRM1</name>
    <name evidence="11" type="ORF">EIP91_000004</name>
</gene>
<dbReference type="EMBL" id="RWJN01000001">
    <property type="protein sequence ID" value="TCD71872.1"/>
    <property type="molecule type" value="Genomic_DNA"/>
</dbReference>
<dbReference type="OrthoDB" id="6349953at2759"/>
<keyword evidence="12" id="KW-1185">Reference proteome</keyword>
<keyword evidence="3 9" id="KW-0808">Transferase</keyword>
<organism evidence="11 12">
    <name type="scientific">Steccherinum ochraceum</name>
    <dbReference type="NCBI Taxonomy" id="92696"/>
    <lineage>
        <taxon>Eukaryota</taxon>
        <taxon>Fungi</taxon>
        <taxon>Dikarya</taxon>
        <taxon>Basidiomycota</taxon>
        <taxon>Agaricomycotina</taxon>
        <taxon>Agaricomycetes</taxon>
        <taxon>Polyporales</taxon>
        <taxon>Steccherinaceae</taxon>
        <taxon>Steccherinum</taxon>
    </lineage>
</organism>
<dbReference type="InterPro" id="IPR029063">
    <property type="entry name" value="SAM-dependent_MTases_sf"/>
</dbReference>
<dbReference type="GO" id="GO:0002940">
    <property type="term" value="P:tRNA N2-guanine methylation"/>
    <property type="evidence" value="ECO:0007669"/>
    <property type="project" value="TreeGrafter"/>
</dbReference>
<dbReference type="PROSITE" id="PS51626">
    <property type="entry name" value="SAM_MT_TRM1"/>
    <property type="match status" value="1"/>
</dbReference>
<evidence type="ECO:0000256" key="2">
    <source>
        <dbReference type="ARBA" id="ARBA00022603"/>
    </source>
</evidence>
<keyword evidence="5 9" id="KW-0819">tRNA processing</keyword>
<reference evidence="11 12" key="1">
    <citation type="submission" date="2018-11" db="EMBL/GenBank/DDBJ databases">
        <title>Genome assembly of Steccherinum ochraceum LE-BIN_3174, the white-rot fungus of the Steccherinaceae family (The Residual Polyporoid clade, Polyporales, Basidiomycota).</title>
        <authorList>
            <person name="Fedorova T.V."/>
            <person name="Glazunova O.A."/>
            <person name="Landesman E.O."/>
            <person name="Moiseenko K.V."/>
            <person name="Psurtseva N.V."/>
            <person name="Savinova O.S."/>
            <person name="Shakhova N.V."/>
            <person name="Tyazhelova T.V."/>
            <person name="Vasina D.V."/>
        </authorList>
    </citation>
    <scope>NUCLEOTIDE SEQUENCE [LARGE SCALE GENOMIC DNA]</scope>
    <source>
        <strain evidence="11 12">LE-BIN_3174</strain>
    </source>
</reference>
<evidence type="ECO:0000256" key="10">
    <source>
        <dbReference type="SAM" id="MobiDB-lite"/>
    </source>
</evidence>
<evidence type="ECO:0000313" key="11">
    <source>
        <dbReference type="EMBL" id="TCD71872.1"/>
    </source>
</evidence>
<evidence type="ECO:0000256" key="9">
    <source>
        <dbReference type="PROSITE-ProRule" id="PRU00958"/>
    </source>
</evidence>
<evidence type="ECO:0000256" key="6">
    <source>
        <dbReference type="ARBA" id="ARBA00022884"/>
    </source>
</evidence>
<dbReference type="GO" id="GO:0000049">
    <property type="term" value="F:tRNA binding"/>
    <property type="evidence" value="ECO:0007669"/>
    <property type="project" value="UniProtKB-UniRule"/>
</dbReference>
<dbReference type="PANTHER" id="PTHR10631:SF3">
    <property type="entry name" value="TRNA (GUANINE(26)-N(2))-DIMETHYLTRANSFERASE"/>
    <property type="match status" value="1"/>
</dbReference>
<evidence type="ECO:0000313" key="12">
    <source>
        <dbReference type="Proteomes" id="UP000292702"/>
    </source>
</evidence>
<keyword evidence="4 9" id="KW-0949">S-adenosyl-L-methionine</keyword>
<proteinExistence type="inferred from homology"/>
<feature type="compositionally biased region" description="Low complexity" evidence="10">
    <location>
        <begin position="96"/>
        <end position="120"/>
    </location>
</feature>
<accession>A0A4R0RX05</accession>
<feature type="compositionally biased region" description="Basic and acidic residues" evidence="10">
    <location>
        <begin position="64"/>
        <end position="73"/>
    </location>
</feature>
<dbReference type="Gene3D" id="3.30.56.70">
    <property type="entry name" value="N2,N2-dimethylguanosine tRNA methyltransferase, C-terminal domain"/>
    <property type="match status" value="1"/>
</dbReference>
<keyword evidence="1 9" id="KW-0820">tRNA-binding</keyword>
<dbReference type="FunFam" id="3.30.56.70:FF:000001">
    <property type="entry name" value="tRNA (guanine(26)-N(2))-dimethyltransferase"/>
    <property type="match status" value="1"/>
</dbReference>
<evidence type="ECO:0000256" key="3">
    <source>
        <dbReference type="ARBA" id="ARBA00022679"/>
    </source>
</evidence>
<feature type="compositionally biased region" description="Gly residues" evidence="10">
    <location>
        <begin position="563"/>
        <end position="572"/>
    </location>
</feature>
<name>A0A4R0RX05_9APHY</name>
<protein>
    <recommendedName>
        <fullName evidence="7 9">tRNA (guanine(26)-N(2))-dimethyltransferase</fullName>
        <ecNumber evidence="7 9">2.1.1.216</ecNumber>
    </recommendedName>
</protein>
<dbReference type="InterPro" id="IPR042296">
    <property type="entry name" value="tRNA_met_Trm1_C"/>
</dbReference>
<dbReference type="Gene3D" id="3.40.50.150">
    <property type="entry name" value="Vaccinia Virus protein VP39"/>
    <property type="match status" value="1"/>
</dbReference>
<dbReference type="GO" id="GO:0160104">
    <property type="term" value="F:tRNA (guanine(26)-N2)-dimethyltransferase activity"/>
    <property type="evidence" value="ECO:0007669"/>
    <property type="project" value="UniProtKB-UniRule"/>
</dbReference>
<feature type="region of interest" description="Disordered" evidence="10">
    <location>
        <begin position="64"/>
        <end position="126"/>
    </location>
</feature>
<evidence type="ECO:0000256" key="1">
    <source>
        <dbReference type="ARBA" id="ARBA00022555"/>
    </source>
</evidence>
<dbReference type="EC" id="2.1.1.216" evidence="7 9"/>
<dbReference type="STRING" id="92696.A0A4R0RX05"/>
<feature type="region of interest" description="Disordered" evidence="10">
    <location>
        <begin position="553"/>
        <end position="584"/>
    </location>
</feature>
<keyword evidence="6 9" id="KW-0694">RNA-binding</keyword>
<dbReference type="SUPFAM" id="SSF53335">
    <property type="entry name" value="S-adenosyl-L-methionine-dependent methyltransferases"/>
    <property type="match status" value="1"/>
</dbReference>
<dbReference type="PANTHER" id="PTHR10631">
    <property type="entry name" value="N 2 ,N 2 -DIMETHYLGUANOSINE TRNA METHYLTRANSFERASE"/>
    <property type="match status" value="1"/>
</dbReference>
<evidence type="ECO:0000256" key="5">
    <source>
        <dbReference type="ARBA" id="ARBA00022694"/>
    </source>
</evidence>
<comment type="similarity">
    <text evidence="9">Belongs to the class I-like SAM-binding methyltransferase superfamily. Trm1 family.</text>
</comment>
<dbReference type="Pfam" id="PF02005">
    <property type="entry name" value="TRM"/>
    <property type="match status" value="1"/>
</dbReference>
<dbReference type="InterPro" id="IPR002905">
    <property type="entry name" value="Trm1"/>
</dbReference>
<feature type="compositionally biased region" description="Basic and acidic residues" evidence="10">
    <location>
        <begin position="81"/>
        <end position="94"/>
    </location>
</feature>
<evidence type="ECO:0000256" key="7">
    <source>
        <dbReference type="ARBA" id="ARBA00039099"/>
    </source>
</evidence>